<feature type="compositionally biased region" description="Basic and acidic residues" evidence="1">
    <location>
        <begin position="46"/>
        <end position="57"/>
    </location>
</feature>
<proteinExistence type="predicted"/>
<dbReference type="AlphaFoldDB" id="A0A4R2KNF9"/>
<sequence length="57" mass="6621">MNEFINRIFRNLTRKESKKRESNVGLISKMPENVLYGEDPGIVPSDDLKNQLDNDIK</sequence>
<organism evidence="2 3">
    <name type="scientific">Marinisporobacter balticus</name>
    <dbReference type="NCBI Taxonomy" id="2018667"/>
    <lineage>
        <taxon>Bacteria</taxon>
        <taxon>Bacillati</taxon>
        <taxon>Bacillota</taxon>
        <taxon>Clostridia</taxon>
        <taxon>Peptostreptococcales</taxon>
        <taxon>Thermotaleaceae</taxon>
        <taxon>Marinisporobacter</taxon>
    </lineage>
</organism>
<keyword evidence="3" id="KW-1185">Reference proteome</keyword>
<protein>
    <submittedName>
        <fullName evidence="2">Uncharacterized protein</fullName>
    </submittedName>
</protein>
<evidence type="ECO:0000313" key="3">
    <source>
        <dbReference type="Proteomes" id="UP000294919"/>
    </source>
</evidence>
<evidence type="ECO:0000256" key="1">
    <source>
        <dbReference type="SAM" id="MobiDB-lite"/>
    </source>
</evidence>
<reference evidence="2 3" key="1">
    <citation type="submission" date="2019-03" db="EMBL/GenBank/DDBJ databases">
        <title>Genomic Encyclopedia of Type Strains, Phase IV (KMG-IV): sequencing the most valuable type-strain genomes for metagenomic binning, comparative biology and taxonomic classification.</title>
        <authorList>
            <person name="Goeker M."/>
        </authorList>
    </citation>
    <scope>NUCLEOTIDE SEQUENCE [LARGE SCALE GENOMIC DNA]</scope>
    <source>
        <strain evidence="2 3">DSM 102940</strain>
    </source>
</reference>
<dbReference type="EMBL" id="SLWV01000009">
    <property type="protein sequence ID" value="TCO75243.1"/>
    <property type="molecule type" value="Genomic_DNA"/>
</dbReference>
<name>A0A4R2KNF9_9FIRM</name>
<accession>A0A4R2KNF9</accession>
<dbReference type="Proteomes" id="UP000294919">
    <property type="component" value="Unassembled WGS sequence"/>
</dbReference>
<comment type="caution">
    <text evidence="2">The sequence shown here is derived from an EMBL/GenBank/DDBJ whole genome shotgun (WGS) entry which is preliminary data.</text>
</comment>
<feature type="region of interest" description="Disordered" evidence="1">
    <location>
        <begin position="38"/>
        <end position="57"/>
    </location>
</feature>
<gene>
    <name evidence="2" type="ORF">EV214_10980</name>
</gene>
<dbReference type="RefSeq" id="WP_165916312.1">
    <property type="nucleotide sequence ID" value="NZ_SLWV01000009.1"/>
</dbReference>
<evidence type="ECO:0000313" key="2">
    <source>
        <dbReference type="EMBL" id="TCO75243.1"/>
    </source>
</evidence>